<dbReference type="GO" id="GO:0009279">
    <property type="term" value="C:cell outer membrane"/>
    <property type="evidence" value="ECO:0007669"/>
    <property type="project" value="UniProtKB-SubCell"/>
</dbReference>
<dbReference type="PANTHER" id="PTHR30026:SF20">
    <property type="entry name" value="OUTER MEMBRANE PROTEIN TOLC"/>
    <property type="match status" value="1"/>
</dbReference>
<keyword evidence="6" id="KW-0472">Membrane</keyword>
<feature type="region of interest" description="Disordered" evidence="9">
    <location>
        <begin position="252"/>
        <end position="278"/>
    </location>
</feature>
<feature type="compositionally biased region" description="Low complexity" evidence="9">
    <location>
        <begin position="252"/>
        <end position="264"/>
    </location>
</feature>
<evidence type="ECO:0000313" key="12">
    <source>
        <dbReference type="Proteomes" id="UP000739411"/>
    </source>
</evidence>
<keyword evidence="3" id="KW-0813">Transport</keyword>
<dbReference type="GO" id="GO:0015288">
    <property type="term" value="F:porin activity"/>
    <property type="evidence" value="ECO:0007669"/>
    <property type="project" value="TreeGrafter"/>
</dbReference>
<keyword evidence="7" id="KW-0998">Cell outer membrane</keyword>
<dbReference type="InterPro" id="IPR051906">
    <property type="entry name" value="TolC-like"/>
</dbReference>
<keyword evidence="8" id="KW-0175">Coiled coil</keyword>
<name>A0A935JW98_9RHOO</name>
<comment type="similarity">
    <text evidence="2">Belongs to the outer membrane factor (OMF) (TC 1.B.17) family.</text>
</comment>
<comment type="caution">
    <text evidence="11">The sequence shown here is derived from an EMBL/GenBank/DDBJ whole genome shotgun (WGS) entry which is preliminary data.</text>
</comment>
<organism evidence="11 12">
    <name type="scientific">Candidatus Dechloromonas phosphorivorans</name>
    <dbReference type="NCBI Taxonomy" id="2899244"/>
    <lineage>
        <taxon>Bacteria</taxon>
        <taxon>Pseudomonadati</taxon>
        <taxon>Pseudomonadota</taxon>
        <taxon>Betaproteobacteria</taxon>
        <taxon>Rhodocyclales</taxon>
        <taxon>Azonexaceae</taxon>
        <taxon>Dechloromonas</taxon>
    </lineage>
</organism>
<dbReference type="AlphaFoldDB" id="A0A935JW98"/>
<dbReference type="Pfam" id="PF02321">
    <property type="entry name" value="OEP"/>
    <property type="match status" value="1"/>
</dbReference>
<dbReference type="SUPFAM" id="SSF56954">
    <property type="entry name" value="Outer membrane efflux proteins (OEP)"/>
    <property type="match status" value="1"/>
</dbReference>
<evidence type="ECO:0000256" key="1">
    <source>
        <dbReference type="ARBA" id="ARBA00004442"/>
    </source>
</evidence>
<accession>A0A935JW98</accession>
<protein>
    <submittedName>
        <fullName evidence="11">TolC family protein</fullName>
    </submittedName>
</protein>
<dbReference type="InterPro" id="IPR003423">
    <property type="entry name" value="OMP_efflux"/>
</dbReference>
<evidence type="ECO:0000256" key="3">
    <source>
        <dbReference type="ARBA" id="ARBA00022448"/>
    </source>
</evidence>
<evidence type="ECO:0000256" key="8">
    <source>
        <dbReference type="SAM" id="Coils"/>
    </source>
</evidence>
<proteinExistence type="inferred from homology"/>
<evidence type="ECO:0000256" key="6">
    <source>
        <dbReference type="ARBA" id="ARBA00023136"/>
    </source>
</evidence>
<dbReference type="Gene3D" id="1.20.1600.10">
    <property type="entry name" value="Outer membrane efflux proteins (OEP)"/>
    <property type="match status" value="1"/>
</dbReference>
<dbReference type="GO" id="GO:1990281">
    <property type="term" value="C:efflux pump complex"/>
    <property type="evidence" value="ECO:0007669"/>
    <property type="project" value="TreeGrafter"/>
</dbReference>
<evidence type="ECO:0000256" key="5">
    <source>
        <dbReference type="ARBA" id="ARBA00022692"/>
    </source>
</evidence>
<gene>
    <name evidence="11" type="ORF">IPJ38_06975</name>
</gene>
<feature type="signal peptide" evidence="10">
    <location>
        <begin position="1"/>
        <end position="18"/>
    </location>
</feature>
<evidence type="ECO:0000256" key="4">
    <source>
        <dbReference type="ARBA" id="ARBA00022452"/>
    </source>
</evidence>
<sequence>MKYLVLFALAGIGGTSFAAEVTPNATPNLPPAEIVARVLRANPGVQAAGSQLQAEQANRNRLEAGQYEWNVRLGSQQRKTYPNNNPNERFSEWNAALERPLRLPGKAALDAELGAAGVALAETAQGDALHETSRYLLKSWFVWLREGATATQWSEQLTLLDQQTKSVKRRQQLGDAARLESIQSEAALAQAEAQLTQAKVRERSAAEELRRRFPGLPLDKPERIAEPTAIAGSEQDWLDAILKESHELGVARGETQRAQAQAGRASRDRMPDPTLGVHVSSERSGEEKILGAYISIPLPGGARRSASDAAYAQANAATFREAGALQKISAESAALYQSATAALATWQASRNAAESLTRAANMTTRAYQLGEGSLNELLAARRLANEAQLAARLLQLEALELRYRLLLDAYQLWDFD</sequence>
<comment type="subcellular location">
    <subcellularLocation>
        <location evidence="1">Cell outer membrane</location>
    </subcellularLocation>
</comment>
<evidence type="ECO:0000256" key="2">
    <source>
        <dbReference type="ARBA" id="ARBA00007613"/>
    </source>
</evidence>
<dbReference type="Proteomes" id="UP000739411">
    <property type="component" value="Unassembled WGS sequence"/>
</dbReference>
<keyword evidence="5" id="KW-0812">Transmembrane</keyword>
<evidence type="ECO:0000256" key="7">
    <source>
        <dbReference type="ARBA" id="ARBA00023237"/>
    </source>
</evidence>
<keyword evidence="10" id="KW-0732">Signal</keyword>
<feature type="chain" id="PRO_5037873663" evidence="10">
    <location>
        <begin position="19"/>
        <end position="416"/>
    </location>
</feature>
<reference evidence="11 12" key="1">
    <citation type="submission" date="2020-10" db="EMBL/GenBank/DDBJ databases">
        <title>Connecting structure to function with the recovery of over 1000 high-quality activated sludge metagenome-assembled genomes encoding full-length rRNA genes using long-read sequencing.</title>
        <authorList>
            <person name="Singleton C.M."/>
            <person name="Petriglieri F."/>
            <person name="Kristensen J.M."/>
            <person name="Kirkegaard R.H."/>
            <person name="Michaelsen T.Y."/>
            <person name="Andersen M.H."/>
            <person name="Karst S.M."/>
            <person name="Dueholm M.S."/>
            <person name="Nielsen P.H."/>
            <person name="Albertsen M."/>
        </authorList>
    </citation>
    <scope>NUCLEOTIDE SEQUENCE [LARGE SCALE GENOMIC DNA]</scope>
    <source>
        <strain evidence="11">EsbW_18-Q3-R4-48_BATAC.463</strain>
    </source>
</reference>
<evidence type="ECO:0000313" key="11">
    <source>
        <dbReference type="EMBL" id="MBK7414892.1"/>
    </source>
</evidence>
<feature type="coiled-coil region" evidence="8">
    <location>
        <begin position="179"/>
        <end position="208"/>
    </location>
</feature>
<dbReference type="PANTHER" id="PTHR30026">
    <property type="entry name" value="OUTER MEMBRANE PROTEIN TOLC"/>
    <property type="match status" value="1"/>
</dbReference>
<evidence type="ECO:0000256" key="10">
    <source>
        <dbReference type="SAM" id="SignalP"/>
    </source>
</evidence>
<dbReference type="EMBL" id="JADJMS010000013">
    <property type="protein sequence ID" value="MBK7414892.1"/>
    <property type="molecule type" value="Genomic_DNA"/>
</dbReference>
<keyword evidence="4" id="KW-1134">Transmembrane beta strand</keyword>
<dbReference type="GO" id="GO:0015562">
    <property type="term" value="F:efflux transmembrane transporter activity"/>
    <property type="evidence" value="ECO:0007669"/>
    <property type="project" value="InterPro"/>
</dbReference>
<evidence type="ECO:0000256" key="9">
    <source>
        <dbReference type="SAM" id="MobiDB-lite"/>
    </source>
</evidence>